<evidence type="ECO:0000256" key="7">
    <source>
        <dbReference type="SAM" id="Phobius"/>
    </source>
</evidence>
<feature type="transmembrane region" description="Helical" evidence="7">
    <location>
        <begin position="12"/>
        <end position="32"/>
    </location>
</feature>
<dbReference type="PRINTS" id="PR00260">
    <property type="entry name" value="CHEMTRNSDUCR"/>
</dbReference>
<comment type="caution">
    <text evidence="10">The sequence shown here is derived from an EMBL/GenBank/DDBJ whole genome shotgun (WGS) entry which is preliminary data.</text>
</comment>
<dbReference type="Gene3D" id="1.10.287.950">
    <property type="entry name" value="Methyl-accepting chemotaxis protein"/>
    <property type="match status" value="1"/>
</dbReference>
<feature type="transmembrane region" description="Helical" evidence="7">
    <location>
        <begin position="180"/>
        <end position="202"/>
    </location>
</feature>
<dbReference type="Pfam" id="PF00672">
    <property type="entry name" value="HAMP"/>
    <property type="match status" value="1"/>
</dbReference>
<dbReference type="Pfam" id="PF00015">
    <property type="entry name" value="MCPsignal"/>
    <property type="match status" value="1"/>
</dbReference>
<dbReference type="InterPro" id="IPR004090">
    <property type="entry name" value="Chemotax_Me-accpt_rcpt"/>
</dbReference>
<evidence type="ECO:0000256" key="2">
    <source>
        <dbReference type="ARBA" id="ARBA00022475"/>
    </source>
</evidence>
<evidence type="ECO:0000259" key="9">
    <source>
        <dbReference type="PROSITE" id="PS50885"/>
    </source>
</evidence>
<organism evidence="10 11">
    <name type="scientific">Sporosarcina contaminans</name>
    <dbReference type="NCBI Taxonomy" id="633403"/>
    <lineage>
        <taxon>Bacteria</taxon>
        <taxon>Bacillati</taxon>
        <taxon>Bacillota</taxon>
        <taxon>Bacilli</taxon>
        <taxon>Bacillales</taxon>
        <taxon>Caryophanaceae</taxon>
        <taxon>Sporosarcina</taxon>
    </lineage>
</organism>
<feature type="domain" description="HAMP" evidence="9">
    <location>
        <begin position="204"/>
        <end position="257"/>
    </location>
</feature>
<keyword evidence="4 6" id="KW-0807">Transducer</keyword>
<dbReference type="Pfam" id="PF12729">
    <property type="entry name" value="4HB_MCP_1"/>
    <property type="match status" value="1"/>
</dbReference>
<feature type="domain" description="Methyl-accepting transducer" evidence="8">
    <location>
        <begin position="276"/>
        <end position="512"/>
    </location>
</feature>
<dbReference type="PANTHER" id="PTHR32089:SF112">
    <property type="entry name" value="LYSOZYME-LIKE PROTEIN-RELATED"/>
    <property type="match status" value="1"/>
</dbReference>
<comment type="subcellular location">
    <subcellularLocation>
        <location evidence="1">Cell membrane</location>
    </subcellularLocation>
</comment>
<dbReference type="PROSITE" id="PS50885">
    <property type="entry name" value="HAMP"/>
    <property type="match status" value="1"/>
</dbReference>
<evidence type="ECO:0000259" key="8">
    <source>
        <dbReference type="PROSITE" id="PS50111"/>
    </source>
</evidence>
<proteinExistence type="inferred from homology"/>
<dbReference type="Proteomes" id="UP001597231">
    <property type="component" value="Unassembled WGS sequence"/>
</dbReference>
<gene>
    <name evidence="10" type="ORF">ACFQ38_06450</name>
</gene>
<keyword evidence="7" id="KW-1133">Transmembrane helix</keyword>
<evidence type="ECO:0000256" key="5">
    <source>
        <dbReference type="ARBA" id="ARBA00029447"/>
    </source>
</evidence>
<accession>A0ABW3TZ68</accession>
<protein>
    <submittedName>
        <fullName evidence="10">Methyl-accepting chemotaxis protein</fullName>
    </submittedName>
</protein>
<evidence type="ECO:0000256" key="6">
    <source>
        <dbReference type="PROSITE-ProRule" id="PRU00284"/>
    </source>
</evidence>
<keyword evidence="2" id="KW-1003">Cell membrane</keyword>
<dbReference type="SUPFAM" id="SSF58104">
    <property type="entry name" value="Methyl-accepting chemotaxis protein (MCP) signaling domain"/>
    <property type="match status" value="1"/>
</dbReference>
<dbReference type="CDD" id="cd06225">
    <property type="entry name" value="HAMP"/>
    <property type="match status" value="1"/>
</dbReference>
<keyword evidence="3 7" id="KW-0472">Membrane</keyword>
<dbReference type="Gene3D" id="6.10.340.10">
    <property type="match status" value="1"/>
</dbReference>
<evidence type="ECO:0000313" key="11">
    <source>
        <dbReference type="Proteomes" id="UP001597231"/>
    </source>
</evidence>
<dbReference type="PANTHER" id="PTHR32089">
    <property type="entry name" value="METHYL-ACCEPTING CHEMOTAXIS PROTEIN MCPB"/>
    <property type="match status" value="1"/>
</dbReference>
<dbReference type="InterPro" id="IPR024478">
    <property type="entry name" value="HlyB_4HB_MCP"/>
</dbReference>
<dbReference type="SMART" id="SM00283">
    <property type="entry name" value="MA"/>
    <property type="match status" value="1"/>
</dbReference>
<dbReference type="RefSeq" id="WP_381480111.1">
    <property type="nucleotide sequence ID" value="NZ_JBHTLT010000029.1"/>
</dbReference>
<sequence length="562" mass="61475">MRKSVTKKMWSGFGVILLLLIVVGGLSLWMTIHLNNKYEQLLNDEMVKINIIDDFILSQKEIQSNIRGYMLYKDDSFLDKRTENLEWSEELLGELESVADGDVMRTHFEALQESMKAFTELQNTIVTNTISGKDDIAISIGKSSSNVENIVLDRAEMMKEVQYKIVEQTRKDIQKLMTNVVLFDGLLILVAVISGLIISTVISRSISRPVKIVTGGLNAIAEGDFTIDPLSVKSKDEIGEMAAAFNKMGADVANMIRRINGSTLQLAAQAEELSASSEESLASSEMVAKTAELQLSTSEHQRQISEQSATSMNDLTIGVTEIALNNEQMLTSADTVNQLVVKGSEKIAQVSEQMTTIHTTINESSTIMEEMEKHSEEIQKITGLITDIAEQTNLLSLNAAIEAARAGEYGKGFAVVAEEVRHLAEQSKTSAADIGKMVNQIQDASKRAVQSISSNRVIVDSGIEATDQSKQVFSEIQEAVGDVVEKIETVSAAIEEIQAMSDEVTKGANEVRELSTKGAMAASDTSAATEEQLATNHEISESAQILAKLSEDLQKELSHFRV</sequence>
<evidence type="ECO:0000256" key="3">
    <source>
        <dbReference type="ARBA" id="ARBA00023136"/>
    </source>
</evidence>
<dbReference type="PROSITE" id="PS50111">
    <property type="entry name" value="CHEMOTAXIS_TRANSDUC_2"/>
    <property type="match status" value="1"/>
</dbReference>
<dbReference type="SMART" id="SM00304">
    <property type="entry name" value="HAMP"/>
    <property type="match status" value="1"/>
</dbReference>
<dbReference type="EMBL" id="JBHTLT010000029">
    <property type="protein sequence ID" value="MFD1204753.1"/>
    <property type="molecule type" value="Genomic_DNA"/>
</dbReference>
<reference evidence="11" key="1">
    <citation type="journal article" date="2019" name="Int. J. Syst. Evol. Microbiol.">
        <title>The Global Catalogue of Microorganisms (GCM) 10K type strain sequencing project: providing services to taxonomists for standard genome sequencing and annotation.</title>
        <authorList>
            <consortium name="The Broad Institute Genomics Platform"/>
            <consortium name="The Broad Institute Genome Sequencing Center for Infectious Disease"/>
            <person name="Wu L."/>
            <person name="Ma J."/>
        </authorList>
    </citation>
    <scope>NUCLEOTIDE SEQUENCE [LARGE SCALE GENOMIC DNA]</scope>
    <source>
        <strain evidence="11">CCUG 53915</strain>
    </source>
</reference>
<evidence type="ECO:0000256" key="1">
    <source>
        <dbReference type="ARBA" id="ARBA00004236"/>
    </source>
</evidence>
<comment type="similarity">
    <text evidence="5">Belongs to the methyl-accepting chemotaxis (MCP) protein family.</text>
</comment>
<evidence type="ECO:0000313" key="10">
    <source>
        <dbReference type="EMBL" id="MFD1204753.1"/>
    </source>
</evidence>
<dbReference type="CDD" id="cd11386">
    <property type="entry name" value="MCP_signal"/>
    <property type="match status" value="1"/>
</dbReference>
<dbReference type="InterPro" id="IPR003660">
    <property type="entry name" value="HAMP_dom"/>
</dbReference>
<dbReference type="InterPro" id="IPR004089">
    <property type="entry name" value="MCPsignal_dom"/>
</dbReference>
<name>A0ABW3TZ68_9BACL</name>
<keyword evidence="11" id="KW-1185">Reference proteome</keyword>
<keyword evidence="7" id="KW-0812">Transmembrane</keyword>
<evidence type="ECO:0000256" key="4">
    <source>
        <dbReference type="ARBA" id="ARBA00023224"/>
    </source>
</evidence>